<dbReference type="Pfam" id="PF07282">
    <property type="entry name" value="Cas12f1-like_TNB"/>
    <property type="match status" value="1"/>
</dbReference>
<evidence type="ECO:0000256" key="2">
    <source>
        <dbReference type="ARBA" id="ARBA00011044"/>
    </source>
</evidence>
<keyword evidence="4" id="KW-0479">Metal-binding</keyword>
<feature type="domain" description="Transposase putative helix-turn-helix" evidence="10">
    <location>
        <begin position="17"/>
        <end position="55"/>
    </location>
</feature>
<dbReference type="PANTHER" id="PTHR30405:SF25">
    <property type="entry name" value="RNA-GUIDED DNA ENDONUCLEASE INSQ-RELATED"/>
    <property type="match status" value="1"/>
</dbReference>
<evidence type="ECO:0000256" key="3">
    <source>
        <dbReference type="ARBA" id="ARBA00022578"/>
    </source>
</evidence>
<dbReference type="NCBIfam" id="NF040570">
    <property type="entry name" value="guided_TnpB"/>
    <property type="match status" value="1"/>
</dbReference>
<comment type="similarity">
    <text evidence="1">In the C-terminal section; belongs to the transposase 35 family.</text>
</comment>
<evidence type="ECO:0000313" key="12">
    <source>
        <dbReference type="Proteomes" id="UP001597212"/>
    </source>
</evidence>
<dbReference type="Pfam" id="PF01385">
    <property type="entry name" value="OrfB_IS605"/>
    <property type="match status" value="1"/>
</dbReference>
<evidence type="ECO:0000256" key="4">
    <source>
        <dbReference type="ARBA" id="ARBA00022723"/>
    </source>
</evidence>
<organism evidence="11 12">
    <name type="scientific">Lacticaseibacillus hegangensis</name>
    <dbReference type="NCBI Taxonomy" id="2486010"/>
    <lineage>
        <taxon>Bacteria</taxon>
        <taxon>Bacillati</taxon>
        <taxon>Bacillota</taxon>
        <taxon>Bacilli</taxon>
        <taxon>Lactobacillales</taxon>
        <taxon>Lactobacillaceae</taxon>
        <taxon>Lacticaseibacillus</taxon>
    </lineage>
</organism>
<keyword evidence="7" id="KW-0233">DNA recombination</keyword>
<dbReference type="RefSeq" id="WP_125757794.1">
    <property type="nucleotide sequence ID" value="NZ_JBHTOK010000057.1"/>
</dbReference>
<keyword evidence="3" id="KW-0815">Transposition</keyword>
<keyword evidence="11" id="KW-0378">Hydrolase</keyword>
<evidence type="ECO:0000256" key="6">
    <source>
        <dbReference type="ARBA" id="ARBA00023125"/>
    </source>
</evidence>
<dbReference type="InterPro" id="IPR010095">
    <property type="entry name" value="Cas12f1-like_TNB"/>
</dbReference>
<dbReference type="InterPro" id="IPR021027">
    <property type="entry name" value="Transposase_put_HTH"/>
</dbReference>
<evidence type="ECO:0000256" key="1">
    <source>
        <dbReference type="ARBA" id="ARBA00008761"/>
    </source>
</evidence>
<evidence type="ECO:0000313" key="11">
    <source>
        <dbReference type="EMBL" id="MFD1441038.1"/>
    </source>
</evidence>
<evidence type="ECO:0000259" key="9">
    <source>
        <dbReference type="Pfam" id="PF07282"/>
    </source>
</evidence>
<dbReference type="Proteomes" id="UP001597212">
    <property type="component" value="Unassembled WGS sequence"/>
</dbReference>
<dbReference type="EMBL" id="JBHTOK010000057">
    <property type="protein sequence ID" value="MFD1441038.1"/>
    <property type="molecule type" value="Genomic_DNA"/>
</dbReference>
<keyword evidence="12" id="KW-1185">Reference proteome</keyword>
<reference evidence="12" key="1">
    <citation type="journal article" date="2019" name="Int. J. Syst. Evol. Microbiol.">
        <title>The Global Catalogue of Microorganisms (GCM) 10K type strain sequencing project: providing services to taxonomists for standard genome sequencing and annotation.</title>
        <authorList>
            <consortium name="The Broad Institute Genomics Platform"/>
            <consortium name="The Broad Institute Genome Sequencing Center for Infectious Disease"/>
            <person name="Wu L."/>
            <person name="Ma J."/>
        </authorList>
    </citation>
    <scope>NUCLEOTIDE SEQUENCE [LARGE SCALE GENOMIC DNA]</scope>
    <source>
        <strain evidence="12">CCM 8912</strain>
    </source>
</reference>
<comment type="similarity">
    <text evidence="2">In the N-terminal section; belongs to the transposase 2 family.</text>
</comment>
<keyword evidence="11" id="KW-0255">Endonuclease</keyword>
<keyword evidence="5" id="KW-0862">Zinc</keyword>
<keyword evidence="11" id="KW-0540">Nuclease</keyword>
<evidence type="ECO:0000259" key="8">
    <source>
        <dbReference type="Pfam" id="PF01385"/>
    </source>
</evidence>
<feature type="domain" description="Probable transposase IS891/IS1136/IS1341" evidence="8">
    <location>
        <begin position="216"/>
        <end position="332"/>
    </location>
</feature>
<comment type="caution">
    <text evidence="11">The sequence shown here is derived from an EMBL/GenBank/DDBJ whole genome shotgun (WGS) entry which is preliminary data.</text>
</comment>
<keyword evidence="6" id="KW-0238">DNA-binding</keyword>
<dbReference type="InterPro" id="IPR001959">
    <property type="entry name" value="Transposase"/>
</dbReference>
<evidence type="ECO:0000256" key="5">
    <source>
        <dbReference type="ARBA" id="ARBA00022833"/>
    </source>
</evidence>
<dbReference type="InterPro" id="IPR051399">
    <property type="entry name" value="RNA-guided_DNA_endo/Transpos"/>
</dbReference>
<evidence type="ECO:0000259" key="10">
    <source>
        <dbReference type="Pfam" id="PF12323"/>
    </source>
</evidence>
<feature type="domain" description="Cas12f1-like TNB" evidence="9">
    <location>
        <begin position="344"/>
        <end position="415"/>
    </location>
</feature>
<accession>A0ABW4CY60</accession>
<dbReference type="GO" id="GO:0004519">
    <property type="term" value="F:endonuclease activity"/>
    <property type="evidence" value="ECO:0007669"/>
    <property type="project" value="UniProtKB-KW"/>
</dbReference>
<gene>
    <name evidence="11" type="ORF">ACFQ5K_06610</name>
</gene>
<protein>
    <submittedName>
        <fullName evidence="11">RNA-guided endonuclease InsQ/TnpB family protein</fullName>
    </submittedName>
</protein>
<dbReference type="Pfam" id="PF12323">
    <property type="entry name" value="HTH_OrfB_IS605"/>
    <property type="match status" value="1"/>
</dbReference>
<evidence type="ECO:0000256" key="7">
    <source>
        <dbReference type="ARBA" id="ARBA00023172"/>
    </source>
</evidence>
<proteinExistence type="inferred from homology"/>
<name>A0ABW4CY60_9LACO</name>
<sequence length="424" mass="48500">MPTPNALSMAELPYHFGVRVRVYPSTEQKRLIKRNSDASRFVYNEMVAMNRELFALRQTKCPIGLVIQRIATLQERLKRPATGISNIHGWLNHPDFDADMKANAIKNYRAAWKNFRQVHRSGFPQFHKRSARQSYQTSNHYQANKGQPTMTNGSVRLLDRHHLTLGKIGRLRFAGLPKWLFARTENTRIGTTTVTMDATGAYFVSFQLGSTQPFVTPSSKNGSQIGIDLNLDNFLTDSNGNTVANPHYYRQITGKLARAQHKLSRRAHRAKQEQRPLSQAKNYQRQRLLVAQIHQRVANQRKNFLHQLSTALVKNHDLVAAEELRSKNLLKNHALAMSISDVGWRQFLAMLAYKAQLHDKRFITVDPRNTTQTCHDCGFVMGTADTRKLTLAQREWDCPRCSQHHMRDWNAAQNILSKGLAVIA</sequence>
<dbReference type="PANTHER" id="PTHR30405">
    <property type="entry name" value="TRANSPOSASE"/>
    <property type="match status" value="1"/>
</dbReference>